<evidence type="ECO:0000313" key="3">
    <source>
        <dbReference type="Proteomes" id="UP000240883"/>
    </source>
</evidence>
<feature type="domain" description="ABM" evidence="1">
    <location>
        <begin position="118"/>
        <end position="208"/>
    </location>
</feature>
<reference evidence="2 3" key="1">
    <citation type="journal article" date="2018" name="Front. Microbiol.">
        <title>Genome-Wide Analysis of Corynespora cassiicola Leaf Fall Disease Putative Effectors.</title>
        <authorList>
            <person name="Lopez D."/>
            <person name="Ribeiro S."/>
            <person name="Label P."/>
            <person name="Fumanal B."/>
            <person name="Venisse J.S."/>
            <person name="Kohler A."/>
            <person name="de Oliveira R.R."/>
            <person name="Labutti K."/>
            <person name="Lipzen A."/>
            <person name="Lail K."/>
            <person name="Bauer D."/>
            <person name="Ohm R.A."/>
            <person name="Barry K.W."/>
            <person name="Spatafora J."/>
            <person name="Grigoriev I.V."/>
            <person name="Martin F.M."/>
            <person name="Pujade-Renaud V."/>
        </authorList>
    </citation>
    <scope>NUCLEOTIDE SEQUENCE [LARGE SCALE GENOMIC DNA]</scope>
    <source>
        <strain evidence="2 3">Philippines</strain>
    </source>
</reference>
<dbReference type="Gene3D" id="3.30.70.100">
    <property type="match status" value="1"/>
</dbReference>
<dbReference type="Pfam" id="PF03992">
    <property type="entry name" value="ABM"/>
    <property type="match status" value="2"/>
</dbReference>
<keyword evidence="3" id="KW-1185">Reference proteome</keyword>
<gene>
    <name evidence="2" type="ORF">BS50DRAFT_674333</name>
</gene>
<dbReference type="EMBL" id="KZ678132">
    <property type="protein sequence ID" value="PSN69818.1"/>
    <property type="molecule type" value="Genomic_DNA"/>
</dbReference>
<organism evidence="2 3">
    <name type="scientific">Corynespora cassiicola Philippines</name>
    <dbReference type="NCBI Taxonomy" id="1448308"/>
    <lineage>
        <taxon>Eukaryota</taxon>
        <taxon>Fungi</taxon>
        <taxon>Dikarya</taxon>
        <taxon>Ascomycota</taxon>
        <taxon>Pezizomycotina</taxon>
        <taxon>Dothideomycetes</taxon>
        <taxon>Pleosporomycetidae</taxon>
        <taxon>Pleosporales</taxon>
        <taxon>Corynesporascaceae</taxon>
        <taxon>Corynespora</taxon>
    </lineage>
</organism>
<dbReference type="Proteomes" id="UP000240883">
    <property type="component" value="Unassembled WGS sequence"/>
</dbReference>
<dbReference type="SUPFAM" id="SSF54909">
    <property type="entry name" value="Dimeric alpha+beta barrel"/>
    <property type="match status" value="2"/>
</dbReference>
<protein>
    <recommendedName>
        <fullName evidence="1">ABM domain-containing protein</fullName>
    </recommendedName>
</protein>
<feature type="domain" description="ABM" evidence="1">
    <location>
        <begin position="5"/>
        <end position="100"/>
    </location>
</feature>
<accession>A0A2T2NXJ8</accession>
<sequence>MSSSVVIAQLIALNKEARQKIIDALENVSRYSHDCEPGVTRYAVCLPSDEANEKSIWVIEEYSSKESFDTHMASKPVADLVAYFGANPDLFGGAPDISTSESSSSFTRSTATKERKPFITYASIVYQEDKREDALEGWKYVTSETVKNEPGTLSYGVYKNKDNDNTVKTVEVYKSEEYFKHVHVPSQAVSQNKEKYGDEIRLSLQHVFLRLVAGYLARDKSTSSL</sequence>
<dbReference type="InterPro" id="IPR007138">
    <property type="entry name" value="ABM_dom"/>
</dbReference>
<dbReference type="AlphaFoldDB" id="A0A2T2NXJ8"/>
<name>A0A2T2NXJ8_CORCC</name>
<dbReference type="InterPro" id="IPR011008">
    <property type="entry name" value="Dimeric_a/b-barrel"/>
</dbReference>
<proteinExistence type="predicted"/>
<dbReference type="PROSITE" id="PS51725">
    <property type="entry name" value="ABM"/>
    <property type="match status" value="2"/>
</dbReference>
<dbReference type="OrthoDB" id="4520428at2759"/>
<evidence type="ECO:0000259" key="1">
    <source>
        <dbReference type="PROSITE" id="PS51725"/>
    </source>
</evidence>
<dbReference type="PANTHER" id="PTHR40624">
    <property type="entry name" value="BIOSYNTHESIS MONOOXYGENASE, PUTATIVE (AFU_ORTHOLOGUE AFUA_1G12025)-RELATED"/>
    <property type="match status" value="1"/>
</dbReference>
<dbReference type="PANTHER" id="PTHR40624:SF1">
    <property type="entry name" value="BIOSYNTHESIS MONOOXYGENASE, PUTATIVE (AFU_ORTHOLOGUE AFUA_1G12025)-RELATED"/>
    <property type="match status" value="1"/>
</dbReference>
<evidence type="ECO:0000313" key="2">
    <source>
        <dbReference type="EMBL" id="PSN69818.1"/>
    </source>
</evidence>